<keyword evidence="1" id="KW-0723">Serine/threonine-protein kinase</keyword>
<dbReference type="PROSITE" id="PS00107">
    <property type="entry name" value="PROTEIN_KINASE_ATP"/>
    <property type="match status" value="1"/>
</dbReference>
<reference evidence="9" key="1">
    <citation type="submission" date="2024-02" db="EMBL/GenBank/DDBJ databases">
        <authorList>
            <consortium name="ELIXIR-Norway"/>
            <consortium name="Elixir Norway"/>
        </authorList>
    </citation>
    <scope>NUCLEOTIDE SEQUENCE</scope>
</reference>
<evidence type="ECO:0000256" key="3">
    <source>
        <dbReference type="ARBA" id="ARBA00022741"/>
    </source>
</evidence>
<feature type="compositionally biased region" description="Low complexity" evidence="7">
    <location>
        <begin position="66"/>
        <end position="77"/>
    </location>
</feature>
<dbReference type="InterPro" id="IPR000719">
    <property type="entry name" value="Prot_kinase_dom"/>
</dbReference>
<dbReference type="Gene3D" id="1.10.510.10">
    <property type="entry name" value="Transferase(Phosphotransferase) domain 1"/>
    <property type="match status" value="1"/>
</dbReference>
<proteinExistence type="predicted"/>
<feature type="compositionally biased region" description="Polar residues" evidence="7">
    <location>
        <begin position="276"/>
        <end position="286"/>
    </location>
</feature>
<evidence type="ECO:0000256" key="1">
    <source>
        <dbReference type="ARBA" id="ARBA00022527"/>
    </source>
</evidence>
<gene>
    <name evidence="9" type="ORF">CSSPTR1EN2_LOCUS10671</name>
</gene>
<keyword evidence="3 6" id="KW-0547">Nucleotide-binding</keyword>
<sequence length="729" mass="79656">MLFKEYGRRSVVAVEERELCGYDPCGAGRQPLLPSMLPTRQQQTREAGEGGRGAGGTGTMADCDSDSNSVSSSQGSSQRMTGSRMGWSSSDHEGRRSRGDGGGGRSNSSGTLKAVESTVMRVIGRVREYGYGEDVCSELREHFAYLPARYALNIDPERHEDVLLHMRLLQEAREVEEEGSRGSSILDEPFAVPFVNVRKVQLWSSVDMAVTSNSSLPQKLGTGSSGCWGLKIPKPAFGSCTNLASLGCCAGPKVHPTAGGGNLTTTRSSALGGHATSPSLQSTSPGNVDWAVSRPTFGNFINPLHMDEDGTGYNSDNEDAAVPTYGYEITLATSDRHGLLRHYTTAISNIKTELNIKEAHVFSTSDGMALEVFVVEGWDGDDAEGLRQAVLLAVDAREEGHSKYRDAELKAAVESIQYEDWAVDFNQLVIGEPLGKGSSGQLYRGKYMSQDVAIKMIALVDGHNVDMDSDSLQACPASERLQTFKQEFSIMRLVRHKNVVQFIGACSCWPRLCIVTELMSGGSVRDVLEFRMGGLDIPLAVKVFRDAAKGMDFLHKRGIVHRDLKAANLLIDEHDVVKVCDFGVARLKPTPVSSSGKGAWTAAEMTAETGTYRWMSPEVLEHKPYDHKADVYSFGITMWEVLTGEIPYAGFTPLQAAIGVVQRGLRPEIPPFVPEKLSLLAQQCWHQDPKQRPEFSEVVAVLEEMVMVRTPNRRFMFGGRKTRATLLLA</sequence>
<evidence type="ECO:0000256" key="6">
    <source>
        <dbReference type="PROSITE-ProRule" id="PRU10141"/>
    </source>
</evidence>
<dbReference type="InterPro" id="IPR017441">
    <property type="entry name" value="Protein_kinase_ATP_BS"/>
</dbReference>
<dbReference type="EMBL" id="OZ019910">
    <property type="protein sequence ID" value="CAK9211441.1"/>
    <property type="molecule type" value="Genomic_DNA"/>
</dbReference>
<dbReference type="InterPro" id="IPR051681">
    <property type="entry name" value="Ser/Thr_Kinases-Pseudokinases"/>
</dbReference>
<name>A0ABP0U2Z7_9BRYO</name>
<feature type="compositionally biased region" description="Basic and acidic residues" evidence="7">
    <location>
        <begin position="90"/>
        <end position="99"/>
    </location>
</feature>
<organism evidence="9 10">
    <name type="scientific">Sphagnum troendelagicum</name>
    <dbReference type="NCBI Taxonomy" id="128251"/>
    <lineage>
        <taxon>Eukaryota</taxon>
        <taxon>Viridiplantae</taxon>
        <taxon>Streptophyta</taxon>
        <taxon>Embryophyta</taxon>
        <taxon>Bryophyta</taxon>
        <taxon>Sphagnophytina</taxon>
        <taxon>Sphagnopsida</taxon>
        <taxon>Sphagnales</taxon>
        <taxon>Sphagnaceae</taxon>
        <taxon>Sphagnum</taxon>
    </lineage>
</organism>
<keyword evidence="5 6" id="KW-0067">ATP-binding</keyword>
<dbReference type="InterPro" id="IPR008271">
    <property type="entry name" value="Ser/Thr_kinase_AS"/>
</dbReference>
<evidence type="ECO:0000313" key="9">
    <source>
        <dbReference type="EMBL" id="CAK9211441.1"/>
    </source>
</evidence>
<evidence type="ECO:0000256" key="5">
    <source>
        <dbReference type="ARBA" id="ARBA00022840"/>
    </source>
</evidence>
<dbReference type="PANTHER" id="PTHR44329">
    <property type="entry name" value="SERINE/THREONINE-PROTEIN KINASE TNNI3K-RELATED"/>
    <property type="match status" value="1"/>
</dbReference>
<evidence type="ECO:0000256" key="7">
    <source>
        <dbReference type="SAM" id="MobiDB-lite"/>
    </source>
</evidence>
<evidence type="ECO:0000256" key="2">
    <source>
        <dbReference type="ARBA" id="ARBA00022679"/>
    </source>
</evidence>
<dbReference type="PANTHER" id="PTHR44329:SF148">
    <property type="entry name" value="ATMRK SERINE_THREONINE PROTEIN KINASE-LIKE"/>
    <property type="match status" value="1"/>
</dbReference>
<protein>
    <recommendedName>
        <fullName evidence="8">Protein kinase domain-containing protein</fullName>
    </recommendedName>
</protein>
<accession>A0ABP0U2Z7</accession>
<dbReference type="PROSITE" id="PS50011">
    <property type="entry name" value="PROTEIN_KINASE_DOM"/>
    <property type="match status" value="1"/>
</dbReference>
<dbReference type="SUPFAM" id="SSF56112">
    <property type="entry name" value="Protein kinase-like (PK-like)"/>
    <property type="match status" value="1"/>
</dbReference>
<dbReference type="InterPro" id="IPR011009">
    <property type="entry name" value="Kinase-like_dom_sf"/>
</dbReference>
<feature type="region of interest" description="Disordered" evidence="7">
    <location>
        <begin position="23"/>
        <end position="113"/>
    </location>
</feature>
<feature type="region of interest" description="Disordered" evidence="7">
    <location>
        <begin position="257"/>
        <end position="288"/>
    </location>
</feature>
<keyword evidence="10" id="KW-1185">Reference proteome</keyword>
<dbReference type="Gene3D" id="3.30.200.20">
    <property type="entry name" value="Phosphorylase Kinase, domain 1"/>
    <property type="match status" value="1"/>
</dbReference>
<dbReference type="Pfam" id="PF07714">
    <property type="entry name" value="PK_Tyr_Ser-Thr"/>
    <property type="match status" value="1"/>
</dbReference>
<dbReference type="CDD" id="cd13999">
    <property type="entry name" value="STKc_MAP3K-like"/>
    <property type="match status" value="1"/>
</dbReference>
<keyword evidence="4" id="KW-0418">Kinase</keyword>
<feature type="domain" description="Protein kinase" evidence="8">
    <location>
        <begin position="428"/>
        <end position="706"/>
    </location>
</feature>
<dbReference type="InterPro" id="IPR001245">
    <property type="entry name" value="Ser-Thr/Tyr_kinase_cat_dom"/>
</dbReference>
<evidence type="ECO:0000259" key="8">
    <source>
        <dbReference type="PROSITE" id="PS50011"/>
    </source>
</evidence>
<keyword evidence="2" id="KW-0808">Transferase</keyword>
<dbReference type="Proteomes" id="UP001497512">
    <property type="component" value="Chromosome 18"/>
</dbReference>
<dbReference type="SMART" id="SM00220">
    <property type="entry name" value="S_TKc"/>
    <property type="match status" value="1"/>
</dbReference>
<evidence type="ECO:0000256" key="4">
    <source>
        <dbReference type="ARBA" id="ARBA00022777"/>
    </source>
</evidence>
<feature type="binding site" evidence="6">
    <location>
        <position position="455"/>
    </location>
    <ligand>
        <name>ATP</name>
        <dbReference type="ChEBI" id="CHEBI:30616"/>
    </ligand>
</feature>
<evidence type="ECO:0000313" key="10">
    <source>
        <dbReference type="Proteomes" id="UP001497512"/>
    </source>
</evidence>
<dbReference type="PROSITE" id="PS00108">
    <property type="entry name" value="PROTEIN_KINASE_ST"/>
    <property type="match status" value="1"/>
</dbReference>
<dbReference type="PRINTS" id="PR00109">
    <property type="entry name" value="TYRKINASE"/>
</dbReference>